<dbReference type="Gene3D" id="3.90.660.10">
    <property type="match status" value="1"/>
</dbReference>
<dbReference type="Gene3D" id="3.50.50.60">
    <property type="entry name" value="FAD/NAD(P)-binding domain"/>
    <property type="match status" value="2"/>
</dbReference>
<feature type="compositionally biased region" description="Basic residues" evidence="1">
    <location>
        <begin position="917"/>
        <end position="960"/>
    </location>
</feature>
<feature type="compositionally biased region" description="Acidic residues" evidence="1">
    <location>
        <begin position="196"/>
        <end position="211"/>
    </location>
</feature>
<dbReference type="Pfam" id="PF01593">
    <property type="entry name" value="Amino_oxidase"/>
    <property type="match status" value="1"/>
</dbReference>
<dbReference type="Proteomes" id="UP000019114">
    <property type="component" value="Unassembled WGS sequence"/>
</dbReference>
<dbReference type="InterPro" id="IPR052824">
    <property type="entry name" value="m6A_RNA_Methylation_Regulator"/>
</dbReference>
<sequence>MKEDEQMQKIHLNDDNNYNYNTSNNYFNKIHHTNNSHINNDNPNLQNHIIKPNNIINTFNNNLVENNNIQNTNDLETNDTCKSFKSIKSMYTDMDYANKYNYCHQKKTTHDTTSSFNDNESVIFNMVNNELSCFYPNNADVFHFLSSKEKEIDDGLSREGEGDQHEEEINQIYEDDEEINQPYDDDEEINQINQPYDDDEEINQPYDDDEEQQNKINNNTNDDHVHNVQLKCAHANKKILNIDRSLRKEQNTYHANKIHMYNKNHKNNIKTKHDEESCSETYNSPINNAPQRMIEGNQSNKYKNVVLKKTSISDVEDRFSYYHSSSESVYEDYVCNNKIDAYNNTIDISEHTEENNIFVYKEENMFFLKRKSDMEEVGNNNDDIIYHINTIKDEKKNRIKVAIVGAGMAGLSAAYILKNNDIDVTIYEARNRIGGKFFFSTRTDKSYIGQVDLFIHRKNPLINFCLRKNIYCDNINKHLYRQYIYYKDKKIYKYELRNEFFRVIKKLRYSYEHLFNMKHINNNVKNKKKLIYTSLGEAINYEIKKMKKDNNFKYIYLQLYMYFIETYLGIDIYSVSIQYIFYNISFLDIYKNICCPLELNQIIKTLKENVHIHKNKIVNKIYSYHDHIKLSFQNQVDSKVYDYCIVTVPIGVLKDSVRFFNSKKNKRKKGTNINRNQNQNKNKNNNIYVKKIKKKKINKNKIMENNNTNVNNNNTNVGNTNKIIKNNEQLFFKTNTAYINNSDNISNYLLDNIELTTHEKETHNLNKKDLSYKKHENGIEKDKHISDQNSNNKNSGKSCPYHHNYSFHNITSDEQNNPCESNHTCIKKKCTHLHSHKYNLKNNHLCNYDPEKNNLKYEKRKKDDTYNQFCEKYPCNKQNNTINCNNTNDLYNILFVENKKKKKKIIINKNHKKINKQNKKINKQNKKTKKKNKKKNKKNNTTKNATKNRTKNTTKNRTKNTTKNIKNHNNNDKYTGLIEFIPKLPEWKINSIKRLGVTKNNKIIVKLKEPFFYFHQNVVLYFNNDKITHDKKKKGHFKKTKQNKSYEYDNILGDTLNVSKEDKSSKHEDNPFEFVKAEQNIKTNNQINENNVNNNNNNNNDNNSSCSSSIFCCNSSIFCCSSKGDEKKNQRKNINMNDSNNKDIVINNNNNNNHYNIHPFFSINNLNKKEEETCMNVSNKIKDKLYDYNENIYEEENITTSPKRSSSGIIKNDMELTHNTHIGDIPNTNIGILNCFLKQNDDNDKKKNDNKEKNNDNDEKKNDNNEKKNDNNDDNNDDSNNNNYNNSNSYNSINHLTYNFNIQNVQSFSSTKTNQTTVVTNQMCDINQENIKEIKKNNVNNVIKKNLMVPSKKWKKEITYNKQSKLITYLKNENLINKDKIFLSYNSDITIKNPFSHIIFYSSHPVIALYLKSNIVSRKKRKINNKKKKNNKKKNNNNKNNDNNNNNNNNDGDNNYTSNNITHNHYPCFNHYGGKRESIKKMCRHFLNVMLPGLKIEKIHFYDWNNNYFSRGNVSYLKKKSLIIDKDILSFPIKRLLFAGEHTYHSDCNSLVNSYLSGKREAYRIIERLNKVIYMDKLTKCFYNNNNYNMNNVNNVNNMNNVNKYS</sequence>
<feature type="region of interest" description="Disordered" evidence="1">
    <location>
        <begin position="1419"/>
        <end position="1457"/>
    </location>
</feature>
<evidence type="ECO:0000313" key="4">
    <source>
        <dbReference type="Proteomes" id="UP000019114"/>
    </source>
</evidence>
<name>W4IJ95_PLAFA</name>
<organism evidence="3 4">
    <name type="scientific">Plasmodium falciparum NF135/5.C10</name>
    <dbReference type="NCBI Taxonomy" id="1036726"/>
    <lineage>
        <taxon>Eukaryota</taxon>
        <taxon>Sar</taxon>
        <taxon>Alveolata</taxon>
        <taxon>Apicomplexa</taxon>
        <taxon>Aconoidasida</taxon>
        <taxon>Haemosporida</taxon>
        <taxon>Plasmodiidae</taxon>
        <taxon>Plasmodium</taxon>
        <taxon>Plasmodium (Laverania)</taxon>
    </lineage>
</organism>
<feature type="compositionally biased region" description="Polar residues" evidence="1">
    <location>
        <begin position="787"/>
        <end position="797"/>
    </location>
</feature>
<reference evidence="3 4" key="2">
    <citation type="submission" date="2013-02" db="EMBL/GenBank/DDBJ databases">
        <title>The Genome Sequence of Plasmodium falciparum NF135/5.C10.</title>
        <authorList>
            <consortium name="The Broad Institute Genome Sequencing Platform"/>
            <consortium name="The Broad Institute Genome Sequencing Center for Infectious Disease"/>
            <person name="Neafsey D."/>
            <person name="Cheeseman I."/>
            <person name="Volkman S."/>
            <person name="Adams J."/>
            <person name="Walker B."/>
            <person name="Young S.K."/>
            <person name="Zeng Q."/>
            <person name="Gargeya S."/>
            <person name="Fitzgerald M."/>
            <person name="Haas B."/>
            <person name="Abouelleil A."/>
            <person name="Alvarado L."/>
            <person name="Arachchi H.M."/>
            <person name="Berlin A.M."/>
            <person name="Chapman S.B."/>
            <person name="Dewar J."/>
            <person name="Goldberg J."/>
            <person name="Griggs A."/>
            <person name="Gujja S."/>
            <person name="Hansen M."/>
            <person name="Howarth C."/>
            <person name="Imamovic A."/>
            <person name="Larimer J."/>
            <person name="McCowan C."/>
            <person name="Murphy C."/>
            <person name="Neiman D."/>
            <person name="Pearson M."/>
            <person name="Priest M."/>
            <person name="Roberts A."/>
            <person name="Saif S."/>
            <person name="Shea T."/>
            <person name="Sisk P."/>
            <person name="Sykes S."/>
            <person name="Wortman J."/>
            <person name="Nusbaum C."/>
            <person name="Birren B."/>
        </authorList>
    </citation>
    <scope>NUCLEOTIDE SEQUENCE [LARGE SCALE GENOMIC DNA]</scope>
    <source>
        <strain evidence="3 4">NF135/5.C10</strain>
    </source>
</reference>
<feature type="domain" description="Amine oxidase" evidence="2">
    <location>
        <begin position="408"/>
        <end position="654"/>
    </location>
</feature>
<feature type="compositionally biased region" description="Basic residues" evidence="1">
    <location>
        <begin position="1419"/>
        <end position="1436"/>
    </location>
</feature>
<feature type="compositionally biased region" description="Basic and acidic residues" evidence="1">
    <location>
        <begin position="1240"/>
        <end position="1271"/>
    </location>
</feature>
<evidence type="ECO:0000259" key="2">
    <source>
        <dbReference type="Pfam" id="PF01593"/>
    </source>
</evidence>
<feature type="region of interest" description="Disordered" evidence="1">
    <location>
        <begin position="665"/>
        <end position="685"/>
    </location>
</feature>
<accession>W4IJ95</accession>
<feature type="region of interest" description="Disordered" evidence="1">
    <location>
        <begin position="778"/>
        <end position="797"/>
    </location>
</feature>
<dbReference type="PANTHER" id="PTHR13585:SF19">
    <property type="entry name" value="ZINC FINGER CCCH DOMAIN-CONTAINING PROTEIN 13"/>
    <property type="match status" value="1"/>
</dbReference>
<evidence type="ECO:0000313" key="3">
    <source>
        <dbReference type="EMBL" id="ETW43527.1"/>
    </source>
</evidence>
<evidence type="ECO:0000256" key="1">
    <source>
        <dbReference type="SAM" id="MobiDB-lite"/>
    </source>
</evidence>
<gene>
    <name evidence="3" type="ORF">PFNF135_02064</name>
</gene>
<reference evidence="3 4" key="1">
    <citation type="submission" date="2013-02" db="EMBL/GenBank/DDBJ databases">
        <title>The Genome Annotation of Plasmodium falciparum NF135/5.C10.</title>
        <authorList>
            <consortium name="The Broad Institute Genome Sequencing Platform"/>
            <consortium name="The Broad Institute Genome Sequencing Center for Infectious Disease"/>
            <person name="Neafsey D."/>
            <person name="Hoffman S."/>
            <person name="Volkman S."/>
            <person name="Rosenthal P."/>
            <person name="Walker B."/>
            <person name="Young S.K."/>
            <person name="Zeng Q."/>
            <person name="Gargeya S."/>
            <person name="Fitzgerald M."/>
            <person name="Haas B."/>
            <person name="Abouelleil A."/>
            <person name="Allen A.W."/>
            <person name="Alvarado L."/>
            <person name="Arachchi H.M."/>
            <person name="Berlin A.M."/>
            <person name="Chapman S.B."/>
            <person name="Gainer-Dewar J."/>
            <person name="Goldberg J."/>
            <person name="Griggs A."/>
            <person name="Gujja S."/>
            <person name="Hansen M."/>
            <person name="Howarth C."/>
            <person name="Imamovic A."/>
            <person name="Ireland A."/>
            <person name="Larimer J."/>
            <person name="McCowan C."/>
            <person name="Murphy C."/>
            <person name="Pearson M."/>
            <person name="Poon T.W."/>
            <person name="Priest M."/>
            <person name="Roberts A."/>
            <person name="Saif S."/>
            <person name="Shea T."/>
            <person name="Sisk P."/>
            <person name="Sykes S."/>
            <person name="Wortman J."/>
            <person name="Nusbaum C."/>
            <person name="Birren B."/>
        </authorList>
    </citation>
    <scope>NUCLEOTIDE SEQUENCE [LARGE SCALE GENOMIC DNA]</scope>
    <source>
        <strain evidence="3 4">NF135/5.C10</strain>
    </source>
</reference>
<dbReference type="SUPFAM" id="SSF51905">
    <property type="entry name" value="FAD/NAD(P)-binding domain"/>
    <property type="match status" value="2"/>
</dbReference>
<dbReference type="InterPro" id="IPR002937">
    <property type="entry name" value="Amino_oxidase"/>
</dbReference>
<dbReference type="GO" id="GO:0016491">
    <property type="term" value="F:oxidoreductase activity"/>
    <property type="evidence" value="ECO:0007669"/>
    <property type="project" value="InterPro"/>
</dbReference>
<feature type="compositionally biased region" description="Low complexity" evidence="1">
    <location>
        <begin position="1437"/>
        <end position="1455"/>
    </location>
</feature>
<feature type="region of interest" description="Disordered" evidence="1">
    <location>
        <begin position="196"/>
        <end position="218"/>
    </location>
</feature>
<dbReference type="EMBL" id="KI926043">
    <property type="protein sequence ID" value="ETW43527.1"/>
    <property type="molecule type" value="Genomic_DNA"/>
</dbReference>
<feature type="compositionally biased region" description="Low complexity" evidence="1">
    <location>
        <begin position="671"/>
        <end position="685"/>
    </location>
</feature>
<protein>
    <recommendedName>
        <fullName evidence="2">Amine oxidase domain-containing protein</fullName>
    </recommendedName>
</protein>
<dbReference type="OrthoDB" id="5046242at2759"/>
<proteinExistence type="predicted"/>
<dbReference type="InterPro" id="IPR036188">
    <property type="entry name" value="FAD/NAD-bd_sf"/>
</dbReference>
<feature type="region of interest" description="Disordered" evidence="1">
    <location>
        <begin position="1240"/>
        <end position="1290"/>
    </location>
</feature>
<feature type="compositionally biased region" description="Low complexity" evidence="1">
    <location>
        <begin position="1278"/>
        <end position="1290"/>
    </location>
</feature>
<feature type="region of interest" description="Disordered" evidence="1">
    <location>
        <begin position="917"/>
        <end position="970"/>
    </location>
</feature>
<dbReference type="PANTHER" id="PTHR13585">
    <property type="entry name" value="CHASCON, ISOFORM D-RELATED"/>
    <property type="match status" value="1"/>
</dbReference>
<dbReference type="PRINTS" id="PR00419">
    <property type="entry name" value="ADXRDTASE"/>
</dbReference>